<gene>
    <name evidence="1" type="ORF">HNQ62_002242</name>
</gene>
<proteinExistence type="predicted"/>
<accession>A0A7J9RU08</accession>
<reference evidence="1 2" key="1">
    <citation type="submission" date="2020-08" db="EMBL/GenBank/DDBJ databases">
        <title>Genomic Encyclopedia of Type Strains, Phase IV (KMG-IV): sequencing the most valuable type-strain genomes for metagenomic binning, comparative biology and taxonomic classification.</title>
        <authorList>
            <person name="Goeker M."/>
        </authorList>
    </citation>
    <scope>NUCLEOTIDE SEQUENCE [LARGE SCALE GENOMIC DNA]</scope>
    <source>
        <strain evidence="1 2">DSM 12421</strain>
    </source>
</reference>
<sequence length="84" mass="9771">MAKLVCMICEHEEKVPEHCGIEMEYVLKGTFRKIEYLKCKVCGKELVVPKHCGIPMLYVDEDYLPVSKLSKTEIEEMRKLYSGE</sequence>
<organism evidence="1 2">
    <name type="scientific">Sulfurisphaera ohwakuensis</name>
    <dbReference type="NCBI Taxonomy" id="69656"/>
    <lineage>
        <taxon>Archaea</taxon>
        <taxon>Thermoproteota</taxon>
        <taxon>Thermoprotei</taxon>
        <taxon>Sulfolobales</taxon>
        <taxon>Sulfolobaceae</taxon>
        <taxon>Sulfurisphaera</taxon>
    </lineage>
</organism>
<protein>
    <submittedName>
        <fullName evidence="1">Uncharacterized protein</fullName>
    </submittedName>
</protein>
<dbReference type="RefSeq" id="WP_231113744.1">
    <property type="nucleotide sequence ID" value="NZ_CP045484.1"/>
</dbReference>
<name>A0A7J9RU08_SULOH</name>
<comment type="caution">
    <text evidence="1">The sequence shown here is derived from an EMBL/GenBank/DDBJ whole genome shotgun (WGS) entry which is preliminary data.</text>
</comment>
<dbReference type="Proteomes" id="UP000582213">
    <property type="component" value="Unassembled WGS sequence"/>
</dbReference>
<evidence type="ECO:0000313" key="2">
    <source>
        <dbReference type="Proteomes" id="UP000582213"/>
    </source>
</evidence>
<dbReference type="EMBL" id="JACHFY010000016">
    <property type="protein sequence ID" value="MBB5254468.1"/>
    <property type="molecule type" value="Genomic_DNA"/>
</dbReference>
<dbReference type="GeneID" id="42800709"/>
<evidence type="ECO:0000313" key="1">
    <source>
        <dbReference type="EMBL" id="MBB5254468.1"/>
    </source>
</evidence>
<dbReference type="AlphaFoldDB" id="A0A7J9RU08"/>